<dbReference type="PROSITE" id="PS50011">
    <property type="entry name" value="PROTEIN_KINASE_DOM"/>
    <property type="match status" value="1"/>
</dbReference>
<protein>
    <recommendedName>
        <fullName evidence="2">Protein kinase domain-containing protein</fullName>
    </recommendedName>
</protein>
<dbReference type="EMBL" id="MUJZ01062380">
    <property type="protein sequence ID" value="OTF71146.1"/>
    <property type="molecule type" value="Genomic_DNA"/>
</dbReference>
<dbReference type="Proteomes" id="UP000194236">
    <property type="component" value="Unassembled WGS sequence"/>
</dbReference>
<dbReference type="Pfam" id="PF07714">
    <property type="entry name" value="PK_Tyr_Ser-Thr"/>
    <property type="match status" value="1"/>
</dbReference>
<dbReference type="Gene3D" id="3.30.200.20">
    <property type="entry name" value="Phosphorylase Kinase, domain 1"/>
    <property type="match status" value="1"/>
</dbReference>
<evidence type="ECO:0000259" key="2">
    <source>
        <dbReference type="PROSITE" id="PS50011"/>
    </source>
</evidence>
<evidence type="ECO:0000313" key="4">
    <source>
        <dbReference type="Proteomes" id="UP000194236"/>
    </source>
</evidence>
<dbReference type="InterPro" id="IPR011009">
    <property type="entry name" value="Kinase-like_dom_sf"/>
</dbReference>
<name>A0A1Y3AUL4_EURMA</name>
<dbReference type="GO" id="GO:0004672">
    <property type="term" value="F:protein kinase activity"/>
    <property type="evidence" value="ECO:0007669"/>
    <property type="project" value="InterPro"/>
</dbReference>
<evidence type="ECO:0000313" key="3">
    <source>
        <dbReference type="EMBL" id="OTF71146.1"/>
    </source>
</evidence>
<feature type="domain" description="Protein kinase" evidence="2">
    <location>
        <begin position="1"/>
        <end position="127"/>
    </location>
</feature>
<dbReference type="OrthoDB" id="1890790at2759"/>
<gene>
    <name evidence="3" type="ORF">BLA29_012982</name>
</gene>
<sequence>LSSSNRQRTVSNPSSNNNNLNVNCLTNQNKSPATLSVNNSNNNNRQSQLNKQFDPFQPLPNKGIYKGSKLFIKHLNIKHLSINREILIELKQLKDLAHENLIRFVGICAEDQHISIMTEYCEKGNLR</sequence>
<reference evidence="3 4" key="1">
    <citation type="submission" date="2017-03" db="EMBL/GenBank/DDBJ databases">
        <title>Genome Survey of Euroglyphus maynei.</title>
        <authorList>
            <person name="Arlian L.G."/>
            <person name="Morgan M.S."/>
            <person name="Rider S.D."/>
        </authorList>
    </citation>
    <scope>NUCLEOTIDE SEQUENCE [LARGE SCALE GENOMIC DNA]</scope>
    <source>
        <strain evidence="3">Arlian Lab</strain>
        <tissue evidence="3">Whole body</tissue>
    </source>
</reference>
<dbReference type="GO" id="GO:0005524">
    <property type="term" value="F:ATP binding"/>
    <property type="evidence" value="ECO:0007669"/>
    <property type="project" value="InterPro"/>
</dbReference>
<feature type="compositionally biased region" description="Low complexity" evidence="1">
    <location>
        <begin position="36"/>
        <end position="52"/>
    </location>
</feature>
<feature type="non-terminal residue" evidence="3">
    <location>
        <position position="127"/>
    </location>
</feature>
<proteinExistence type="predicted"/>
<keyword evidence="4" id="KW-1185">Reference proteome</keyword>
<evidence type="ECO:0000256" key="1">
    <source>
        <dbReference type="SAM" id="MobiDB-lite"/>
    </source>
</evidence>
<feature type="compositionally biased region" description="Low complexity" evidence="1">
    <location>
        <begin position="9"/>
        <end position="29"/>
    </location>
</feature>
<dbReference type="InterPro" id="IPR001245">
    <property type="entry name" value="Ser-Thr/Tyr_kinase_cat_dom"/>
</dbReference>
<feature type="region of interest" description="Disordered" evidence="1">
    <location>
        <begin position="1"/>
        <end position="53"/>
    </location>
</feature>
<dbReference type="InterPro" id="IPR000719">
    <property type="entry name" value="Prot_kinase_dom"/>
</dbReference>
<dbReference type="AlphaFoldDB" id="A0A1Y3AUL4"/>
<feature type="non-terminal residue" evidence="3">
    <location>
        <position position="1"/>
    </location>
</feature>
<accession>A0A1Y3AUL4</accession>
<organism evidence="3 4">
    <name type="scientific">Euroglyphus maynei</name>
    <name type="common">Mayne's house dust mite</name>
    <dbReference type="NCBI Taxonomy" id="6958"/>
    <lineage>
        <taxon>Eukaryota</taxon>
        <taxon>Metazoa</taxon>
        <taxon>Ecdysozoa</taxon>
        <taxon>Arthropoda</taxon>
        <taxon>Chelicerata</taxon>
        <taxon>Arachnida</taxon>
        <taxon>Acari</taxon>
        <taxon>Acariformes</taxon>
        <taxon>Sarcoptiformes</taxon>
        <taxon>Astigmata</taxon>
        <taxon>Psoroptidia</taxon>
        <taxon>Analgoidea</taxon>
        <taxon>Pyroglyphidae</taxon>
        <taxon>Pyroglyphinae</taxon>
        <taxon>Euroglyphus</taxon>
    </lineage>
</organism>
<comment type="caution">
    <text evidence="3">The sequence shown here is derived from an EMBL/GenBank/DDBJ whole genome shotgun (WGS) entry which is preliminary data.</text>
</comment>
<dbReference type="SUPFAM" id="SSF56112">
    <property type="entry name" value="Protein kinase-like (PK-like)"/>
    <property type="match status" value="1"/>
</dbReference>